<accession>A7NIH8</accession>
<dbReference type="GO" id="GO:0016887">
    <property type="term" value="F:ATP hydrolysis activity"/>
    <property type="evidence" value="ECO:0007669"/>
    <property type="project" value="InterPro"/>
</dbReference>
<dbReference type="EMBL" id="CP000804">
    <property type="protein sequence ID" value="ABU57278.1"/>
    <property type="molecule type" value="Genomic_DNA"/>
</dbReference>
<protein>
    <submittedName>
        <fullName evidence="5">ABC transporter related</fullName>
    </submittedName>
</protein>
<evidence type="ECO:0000259" key="4">
    <source>
        <dbReference type="PROSITE" id="PS50893"/>
    </source>
</evidence>
<dbReference type="SMART" id="SM00382">
    <property type="entry name" value="AAA"/>
    <property type="match status" value="1"/>
</dbReference>
<dbReference type="AlphaFoldDB" id="A7NIH8"/>
<keyword evidence="6" id="KW-1185">Reference proteome</keyword>
<keyword evidence="1" id="KW-0813">Transport</keyword>
<dbReference type="eggNOG" id="COG0396">
    <property type="taxonomic scope" value="Bacteria"/>
</dbReference>
<dbReference type="PROSITE" id="PS50893">
    <property type="entry name" value="ABC_TRANSPORTER_2"/>
    <property type="match status" value="1"/>
</dbReference>
<dbReference type="STRING" id="383372.Rcas_1181"/>
<reference evidence="5 6" key="1">
    <citation type="submission" date="2007-08" db="EMBL/GenBank/DDBJ databases">
        <title>Complete sequence of Roseiflexus castenholzii DSM 13941.</title>
        <authorList>
            <consortium name="US DOE Joint Genome Institute"/>
            <person name="Copeland A."/>
            <person name="Lucas S."/>
            <person name="Lapidus A."/>
            <person name="Barry K."/>
            <person name="Glavina del Rio T."/>
            <person name="Dalin E."/>
            <person name="Tice H."/>
            <person name="Pitluck S."/>
            <person name="Thompson L.S."/>
            <person name="Brettin T."/>
            <person name="Bruce D."/>
            <person name="Detter J.C."/>
            <person name="Han C."/>
            <person name="Tapia R."/>
            <person name="Schmutz J."/>
            <person name="Larimer F."/>
            <person name="Land M."/>
            <person name="Hauser L."/>
            <person name="Kyrpides N."/>
            <person name="Mikhailova N."/>
            <person name="Bryant D.A."/>
            <person name="Hanada S."/>
            <person name="Tsukatani Y."/>
            <person name="Richardson P."/>
        </authorList>
    </citation>
    <scope>NUCLEOTIDE SEQUENCE [LARGE SCALE GENOMIC DNA]</scope>
    <source>
        <strain evidence="6">DSM 13941 / HLO8</strain>
    </source>
</reference>
<dbReference type="RefSeq" id="WP_012119708.1">
    <property type="nucleotide sequence ID" value="NC_009767.1"/>
</dbReference>
<dbReference type="Proteomes" id="UP000000263">
    <property type="component" value="Chromosome"/>
</dbReference>
<dbReference type="OrthoDB" id="9806149at2"/>
<keyword evidence="2" id="KW-0547">Nucleotide-binding</keyword>
<evidence type="ECO:0000256" key="2">
    <source>
        <dbReference type="ARBA" id="ARBA00022741"/>
    </source>
</evidence>
<name>A7NIH8_ROSCS</name>
<dbReference type="InterPro" id="IPR027417">
    <property type="entry name" value="P-loop_NTPase"/>
</dbReference>
<dbReference type="Gene3D" id="3.40.50.300">
    <property type="entry name" value="P-loop containing nucleotide triphosphate hydrolases"/>
    <property type="match status" value="1"/>
</dbReference>
<evidence type="ECO:0000313" key="5">
    <source>
        <dbReference type="EMBL" id="ABU57278.1"/>
    </source>
</evidence>
<dbReference type="PANTHER" id="PTHR45772:SF10">
    <property type="entry name" value="LIPOPOLYSACCHARIDE EXPORT SYSTEM ATP-BINDING PROTEIN LPTB"/>
    <property type="match status" value="1"/>
</dbReference>
<dbReference type="Pfam" id="PF00005">
    <property type="entry name" value="ABC_tran"/>
    <property type="match status" value="1"/>
</dbReference>
<feature type="domain" description="ABC transporter" evidence="4">
    <location>
        <begin position="8"/>
        <end position="234"/>
    </location>
</feature>
<evidence type="ECO:0000313" key="6">
    <source>
        <dbReference type="Proteomes" id="UP000000263"/>
    </source>
</evidence>
<dbReference type="SUPFAM" id="SSF52540">
    <property type="entry name" value="P-loop containing nucleoside triphosphate hydrolases"/>
    <property type="match status" value="1"/>
</dbReference>
<dbReference type="GO" id="GO:0005886">
    <property type="term" value="C:plasma membrane"/>
    <property type="evidence" value="ECO:0007669"/>
    <property type="project" value="TreeGrafter"/>
</dbReference>
<dbReference type="InterPro" id="IPR051120">
    <property type="entry name" value="ABC_AA/LPS_Transport"/>
</dbReference>
<evidence type="ECO:0000256" key="3">
    <source>
        <dbReference type="ARBA" id="ARBA00022840"/>
    </source>
</evidence>
<dbReference type="PANTHER" id="PTHR45772">
    <property type="entry name" value="CONSERVED COMPONENT OF ABC TRANSPORTER FOR NATURAL AMINO ACIDS-RELATED"/>
    <property type="match status" value="1"/>
</dbReference>
<dbReference type="GO" id="GO:0005524">
    <property type="term" value="F:ATP binding"/>
    <property type="evidence" value="ECO:0007669"/>
    <property type="project" value="UniProtKB-KW"/>
</dbReference>
<dbReference type="InterPro" id="IPR003439">
    <property type="entry name" value="ABC_transporter-like_ATP-bd"/>
</dbReference>
<proteinExistence type="predicted"/>
<dbReference type="KEGG" id="rca:Rcas_1181"/>
<gene>
    <name evidence="5" type="ordered locus">Rcas_1181</name>
</gene>
<organism evidence="5 6">
    <name type="scientific">Roseiflexus castenholzii (strain DSM 13941 / HLO8)</name>
    <dbReference type="NCBI Taxonomy" id="383372"/>
    <lineage>
        <taxon>Bacteria</taxon>
        <taxon>Bacillati</taxon>
        <taxon>Chloroflexota</taxon>
        <taxon>Chloroflexia</taxon>
        <taxon>Chloroflexales</taxon>
        <taxon>Roseiflexineae</taxon>
        <taxon>Roseiflexaceae</taxon>
        <taxon>Roseiflexus</taxon>
    </lineage>
</organism>
<dbReference type="HOGENOM" id="CLU_000604_1_2_0"/>
<keyword evidence="3" id="KW-0067">ATP-binding</keyword>
<sequence length="234" mass="25485">MPSGDVLLDVQSVALFREGRTILHDINLSVLAGEIHALLGVNGSGKSSLAYVIMGCEDYHPDAGRILFAGRDISDLPMHERARMGLTLAWQEPARFDGLPIGDYLTLGRPAISRDELWEALHAVALDPATYLPRALDRTLSGGERKRIEPAAVYAMRPRLAILDEPDSGVDVLSFSDIQQLVRRMARSGCAVLLITHRNDMASIADRASVMNAGTIIITGAAEEARRVYTARRG</sequence>
<evidence type="ECO:0000256" key="1">
    <source>
        <dbReference type="ARBA" id="ARBA00022448"/>
    </source>
</evidence>
<dbReference type="InterPro" id="IPR003593">
    <property type="entry name" value="AAA+_ATPase"/>
</dbReference>